<evidence type="ECO:0000313" key="4">
    <source>
        <dbReference type="EMBL" id="RUS66304.1"/>
    </source>
</evidence>
<dbReference type="GO" id="GO:0120010">
    <property type="term" value="P:intermembrane phospholipid transfer"/>
    <property type="evidence" value="ECO:0007669"/>
    <property type="project" value="TreeGrafter"/>
</dbReference>
<accession>A0A433SCD9</accession>
<organism evidence="4 5">
    <name type="scientific">Saezia sanguinis</name>
    <dbReference type="NCBI Taxonomy" id="1965230"/>
    <lineage>
        <taxon>Bacteria</taxon>
        <taxon>Pseudomonadati</taxon>
        <taxon>Pseudomonadota</taxon>
        <taxon>Betaproteobacteria</taxon>
        <taxon>Burkholderiales</taxon>
        <taxon>Saeziaceae</taxon>
        <taxon>Saezia</taxon>
    </lineage>
</organism>
<reference evidence="4 5" key="1">
    <citation type="submission" date="2018-01" db="EMBL/GenBank/DDBJ databases">
        <title>Saezia sanguinis gen. nov., sp. nov., in the order Burkholderiales isolated from human blood.</title>
        <authorList>
            <person name="Medina-Pascual M.J."/>
            <person name="Valdezate S."/>
            <person name="Monzon S."/>
            <person name="Cuesta I."/>
            <person name="Carrasco G."/>
            <person name="Villalon P."/>
            <person name="Saez-Nieto J.A."/>
        </authorList>
    </citation>
    <scope>NUCLEOTIDE SEQUENCE [LARGE SCALE GENOMIC DNA]</scope>
    <source>
        <strain evidence="4 5">CNM695-12</strain>
    </source>
</reference>
<dbReference type="Pfam" id="PF04333">
    <property type="entry name" value="MlaA"/>
    <property type="match status" value="1"/>
</dbReference>
<dbReference type="AlphaFoldDB" id="A0A433SCD9"/>
<dbReference type="Proteomes" id="UP000286947">
    <property type="component" value="Unassembled WGS sequence"/>
</dbReference>
<protein>
    <submittedName>
        <fullName evidence="4">Putative phospholipid-binding lipoprotein MlaA</fullName>
    </submittedName>
</protein>
<dbReference type="InterPro" id="IPR007428">
    <property type="entry name" value="MlaA"/>
</dbReference>
<proteinExistence type="inferred from homology"/>
<evidence type="ECO:0000256" key="3">
    <source>
        <dbReference type="SAM" id="SignalP"/>
    </source>
</evidence>
<comment type="caution">
    <text evidence="4">The sequence shown here is derived from an EMBL/GenBank/DDBJ whole genome shotgun (WGS) entry which is preliminary data.</text>
</comment>
<name>A0A433SCD9_9BURK</name>
<dbReference type="PRINTS" id="PR01805">
    <property type="entry name" value="VACJLIPOPROT"/>
</dbReference>
<feature type="signal peptide" evidence="3">
    <location>
        <begin position="1"/>
        <end position="23"/>
    </location>
</feature>
<gene>
    <name evidence="4" type="primary">mlaA</name>
    <name evidence="4" type="ORF">CUZ56_02030</name>
</gene>
<keyword evidence="5" id="KW-1185">Reference proteome</keyword>
<dbReference type="RefSeq" id="WP_126980218.1">
    <property type="nucleotide sequence ID" value="NZ_PQSP01000005.1"/>
</dbReference>
<evidence type="ECO:0000256" key="1">
    <source>
        <dbReference type="ARBA" id="ARBA00010634"/>
    </source>
</evidence>
<dbReference type="PROSITE" id="PS51257">
    <property type="entry name" value="PROKAR_LIPOPROTEIN"/>
    <property type="match status" value="1"/>
</dbReference>
<dbReference type="OrthoDB" id="9785326at2"/>
<keyword evidence="2 3" id="KW-0732">Signal</keyword>
<dbReference type="GO" id="GO:0016020">
    <property type="term" value="C:membrane"/>
    <property type="evidence" value="ECO:0007669"/>
    <property type="project" value="InterPro"/>
</dbReference>
<feature type="chain" id="PRO_5019231203" evidence="3">
    <location>
        <begin position="24"/>
        <end position="238"/>
    </location>
</feature>
<comment type="similarity">
    <text evidence="1">Belongs to the MlaA family.</text>
</comment>
<evidence type="ECO:0000313" key="5">
    <source>
        <dbReference type="Proteomes" id="UP000286947"/>
    </source>
</evidence>
<sequence precursor="true">MKKQIVVLTTVALSFWAAGCASSDPKDPLEPWNRAVYSFNDGVDQAILKPVATGYKAVTPEFARQHVSNFFNNASDAWGTLNAALQLKPEKFLTGVFRLGVNTIFGFGGLVDVATGMGLDSPQEDFGQTLGYWGVGPGPYIVWPILGSSNVRDSVGMVADWYGSPITYIQDDGTRYGVTALHGINLRAELIGADDVLEGAALDKYLFVRDGYMQRRQNLIYDGNPPMDLDFDIDDDDL</sequence>
<dbReference type="PANTHER" id="PTHR30035">
    <property type="entry name" value="LIPOPROTEIN VACJ-RELATED"/>
    <property type="match status" value="1"/>
</dbReference>
<keyword evidence="4" id="KW-0449">Lipoprotein</keyword>
<dbReference type="PANTHER" id="PTHR30035:SF3">
    <property type="entry name" value="INTERMEMBRANE PHOSPHOLIPID TRANSPORT SYSTEM LIPOPROTEIN MLAA"/>
    <property type="match status" value="1"/>
</dbReference>
<evidence type="ECO:0000256" key="2">
    <source>
        <dbReference type="ARBA" id="ARBA00022729"/>
    </source>
</evidence>
<dbReference type="EMBL" id="PQSP01000005">
    <property type="protein sequence ID" value="RUS66304.1"/>
    <property type="molecule type" value="Genomic_DNA"/>
</dbReference>